<name>A0A0K2TVY4_LEPSM</name>
<proteinExistence type="predicted"/>
<dbReference type="EMBL" id="HACA01012852">
    <property type="protein sequence ID" value="CDW30213.1"/>
    <property type="molecule type" value="Transcribed_RNA"/>
</dbReference>
<sequence>MHNNLPFEIPDLLVRHKRCVRPGIVLIKHDSSPFDFFFVSSLLQMVQNGFMIDG</sequence>
<evidence type="ECO:0000313" key="1">
    <source>
        <dbReference type="EMBL" id="CDW30213.1"/>
    </source>
</evidence>
<reference evidence="1" key="1">
    <citation type="submission" date="2014-05" db="EMBL/GenBank/DDBJ databases">
        <authorList>
            <person name="Chronopoulou M."/>
        </authorList>
    </citation>
    <scope>NUCLEOTIDE SEQUENCE</scope>
    <source>
        <tissue evidence="1">Whole organism</tissue>
    </source>
</reference>
<accession>A0A0K2TVY4</accession>
<dbReference type="AlphaFoldDB" id="A0A0K2TVY4"/>
<organism evidence="1">
    <name type="scientific">Lepeophtheirus salmonis</name>
    <name type="common">Salmon louse</name>
    <name type="synonym">Caligus salmonis</name>
    <dbReference type="NCBI Taxonomy" id="72036"/>
    <lineage>
        <taxon>Eukaryota</taxon>
        <taxon>Metazoa</taxon>
        <taxon>Ecdysozoa</taxon>
        <taxon>Arthropoda</taxon>
        <taxon>Crustacea</taxon>
        <taxon>Multicrustacea</taxon>
        <taxon>Hexanauplia</taxon>
        <taxon>Copepoda</taxon>
        <taxon>Siphonostomatoida</taxon>
        <taxon>Caligidae</taxon>
        <taxon>Lepeophtheirus</taxon>
    </lineage>
</organism>
<protein>
    <submittedName>
        <fullName evidence="1">Uncharacterized protein</fullName>
    </submittedName>
</protein>